<evidence type="ECO:0000313" key="3">
    <source>
        <dbReference type="Proteomes" id="UP000195573"/>
    </source>
</evidence>
<reference evidence="2 4" key="2">
    <citation type="submission" date="2019-08" db="EMBL/GenBank/DDBJ databases">
        <title>Bacillus genomes from the desert of Cuatro Cienegas, Coahuila.</title>
        <authorList>
            <person name="Olmedo-Alvarez G."/>
        </authorList>
    </citation>
    <scope>NUCLEOTIDE SEQUENCE [LARGE SCALE GENOMIC DNA]</scope>
    <source>
        <strain evidence="2 4">CH88_3T</strain>
    </source>
</reference>
<organism evidence="2 4">
    <name type="scientific">Sutcliffiella horikoshii</name>
    <dbReference type="NCBI Taxonomy" id="79883"/>
    <lineage>
        <taxon>Bacteria</taxon>
        <taxon>Bacillati</taxon>
        <taxon>Bacillota</taxon>
        <taxon>Bacilli</taxon>
        <taxon>Bacillales</taxon>
        <taxon>Bacillaceae</taxon>
        <taxon>Sutcliffiella</taxon>
    </lineage>
</organism>
<proteinExistence type="predicted"/>
<evidence type="ECO:0000313" key="1">
    <source>
        <dbReference type="EMBL" id="ART76872.1"/>
    </source>
</evidence>
<evidence type="ECO:0000313" key="2">
    <source>
        <dbReference type="EMBL" id="TYS58255.1"/>
    </source>
</evidence>
<name>A0A1Y0CNT6_9BACI</name>
<keyword evidence="3" id="KW-1185">Reference proteome</keyword>
<dbReference type="Pfam" id="PF07307">
    <property type="entry name" value="HEPPP_synt_1"/>
    <property type="match status" value="1"/>
</dbReference>
<dbReference type="GO" id="GO:0009234">
    <property type="term" value="P:menaquinone biosynthetic process"/>
    <property type="evidence" value="ECO:0007669"/>
    <property type="project" value="InterPro"/>
</dbReference>
<dbReference type="AlphaFoldDB" id="A0A1Y0CNT6"/>
<dbReference type="InterPro" id="IPR009920">
    <property type="entry name" value="HEPPP_synth_su1"/>
</dbReference>
<dbReference type="Proteomes" id="UP000323393">
    <property type="component" value="Unassembled WGS sequence"/>
</dbReference>
<protein>
    <submittedName>
        <fullName evidence="2">Heptaprenyl diphosphate synthase component 1</fullName>
    </submittedName>
</protein>
<dbReference type="KEGG" id="bhk:B4U37_12830"/>
<reference evidence="1 3" key="1">
    <citation type="submission" date="2017-04" db="EMBL/GenBank/DDBJ databases">
        <title>Complete Genome Sequence of the Bacillus horikoshii 20a strain from Cuatro Cienegas, Coahuila, Mexico.</title>
        <authorList>
            <person name="Zarza E."/>
            <person name="Alcaraz L.D."/>
            <person name="Aguilar-Salinas B."/>
            <person name="Islas A."/>
            <person name="Olmedo-Alvarez G."/>
        </authorList>
    </citation>
    <scope>NUCLEOTIDE SEQUENCE [LARGE SCALE GENOMIC DNA]</scope>
    <source>
        <strain evidence="1 3">20a</strain>
    </source>
</reference>
<sequence length="294" mass="34189">MVCRSFVKRTTSVKKREQGWSLVSHIHISIIKEKLHNLITHPYLIKHIEYPAIDEDKLLLLYSILESIDISDEKKEQYILSTMLVQIALDTHDLVTNAKAGQLQDGDEKSRQLTVLAGDFYSGLYYRLLADVNDISMIKTLAHSIKQINEHKIAYYHKELEGIEPLMDSLGKIESSLIQSVSGFFSNSVLKELSGNFLLLKRLIQERKLFCHERSTFLFETLRRIAFTKGEKDVASKEQETYMLYLIDRYIDHIKQKIEQLTHSIPAMNKQLETRIQELFYEIPFSSKKYAEEG</sequence>
<evidence type="ECO:0000313" key="4">
    <source>
        <dbReference type="Proteomes" id="UP000323393"/>
    </source>
</evidence>
<dbReference type="EMBL" id="CP020880">
    <property type="protein sequence ID" value="ART76872.1"/>
    <property type="molecule type" value="Genomic_DNA"/>
</dbReference>
<dbReference type="Proteomes" id="UP000195573">
    <property type="component" value="Chromosome"/>
</dbReference>
<accession>A0A1Y0CNT6</accession>
<dbReference type="Gene3D" id="1.20.120.1450">
    <property type="match status" value="1"/>
</dbReference>
<gene>
    <name evidence="1" type="ORF">B4U37_12830</name>
    <name evidence="2" type="ORF">FZC74_14845</name>
</gene>
<dbReference type="EMBL" id="VTEU01000005">
    <property type="protein sequence ID" value="TYS58255.1"/>
    <property type="molecule type" value="Genomic_DNA"/>
</dbReference>